<dbReference type="PANTHER" id="PTHR30050:SF5">
    <property type="entry name" value="DNAA REGULATORY INACTIVATOR HDA"/>
    <property type="match status" value="1"/>
</dbReference>
<organism evidence="1 2">
    <name type="scientific">Parasphingorhabdus marina DSM 22363</name>
    <dbReference type="NCBI Taxonomy" id="1123272"/>
    <lineage>
        <taxon>Bacteria</taxon>
        <taxon>Pseudomonadati</taxon>
        <taxon>Pseudomonadota</taxon>
        <taxon>Alphaproteobacteria</taxon>
        <taxon>Sphingomonadales</taxon>
        <taxon>Sphingomonadaceae</taxon>
        <taxon>Parasphingorhabdus</taxon>
    </lineage>
</organism>
<dbReference type="GO" id="GO:0005886">
    <property type="term" value="C:plasma membrane"/>
    <property type="evidence" value="ECO:0007669"/>
    <property type="project" value="TreeGrafter"/>
</dbReference>
<dbReference type="GO" id="GO:0006270">
    <property type="term" value="P:DNA replication initiation"/>
    <property type="evidence" value="ECO:0007669"/>
    <property type="project" value="TreeGrafter"/>
</dbReference>
<dbReference type="PANTHER" id="PTHR30050">
    <property type="entry name" value="CHROMOSOMAL REPLICATION INITIATOR PROTEIN DNAA"/>
    <property type="match status" value="1"/>
</dbReference>
<dbReference type="Gene3D" id="3.40.50.300">
    <property type="entry name" value="P-loop containing nucleotide triphosphate hydrolases"/>
    <property type="match status" value="1"/>
</dbReference>
<proteinExistence type="predicted"/>
<dbReference type="RefSeq" id="WP_074205790.1">
    <property type="nucleotide sequence ID" value="NZ_FSQW01000002.1"/>
</dbReference>
<evidence type="ECO:0000313" key="1">
    <source>
        <dbReference type="EMBL" id="SIO06830.1"/>
    </source>
</evidence>
<sequence length="211" mass="23644">MNQIALPLDTRPAGASDSYIVTSANSEADHHLNNWQHWPNGTAILVGPAASGKTAMASQFLRETDGLCFEAEKGFREEDLFHLWNKAQTERKPLLILASRPVADWSVLLPDLQSRLAASQLIEIGAPDEALLTGLFQKYFAMRGTTISEEALSWLVRRMERSYQDVQILAQRMDRLAIERKKPVTRNIAQEALRSYQDEGHAIGTENLADK</sequence>
<dbReference type="InterPro" id="IPR027417">
    <property type="entry name" value="P-loop_NTPase"/>
</dbReference>
<name>A0A1N6GGZ8_9SPHN</name>
<dbReference type="EMBL" id="FSQW01000002">
    <property type="protein sequence ID" value="SIO06830.1"/>
    <property type="molecule type" value="Genomic_DNA"/>
</dbReference>
<protein>
    <submittedName>
        <fullName evidence="1">DnaA protein</fullName>
    </submittedName>
</protein>
<dbReference type="STRING" id="1123272.SAMN02745824_2826"/>
<dbReference type="SUPFAM" id="SSF52540">
    <property type="entry name" value="P-loop containing nucleoside triphosphate hydrolases"/>
    <property type="match status" value="1"/>
</dbReference>
<dbReference type="OrthoDB" id="7390113at2"/>
<reference evidence="2" key="1">
    <citation type="submission" date="2016-11" db="EMBL/GenBank/DDBJ databases">
        <authorList>
            <person name="Varghese N."/>
            <person name="Submissions S."/>
        </authorList>
    </citation>
    <scope>NUCLEOTIDE SEQUENCE [LARGE SCALE GENOMIC DNA]</scope>
    <source>
        <strain evidence="2">DSM 22363</strain>
    </source>
</reference>
<accession>A0A1N6GGZ8</accession>
<dbReference type="Proteomes" id="UP000185192">
    <property type="component" value="Unassembled WGS sequence"/>
</dbReference>
<dbReference type="AlphaFoldDB" id="A0A1N6GGZ8"/>
<gene>
    <name evidence="1" type="ORF">SAMN02745824_2826</name>
</gene>
<evidence type="ECO:0000313" key="2">
    <source>
        <dbReference type="Proteomes" id="UP000185192"/>
    </source>
</evidence>
<dbReference type="Gene3D" id="1.10.8.60">
    <property type="match status" value="1"/>
</dbReference>
<keyword evidence="2" id="KW-1185">Reference proteome</keyword>
<dbReference type="GO" id="GO:0003688">
    <property type="term" value="F:DNA replication origin binding"/>
    <property type="evidence" value="ECO:0007669"/>
    <property type="project" value="TreeGrafter"/>
</dbReference>